<dbReference type="InterPro" id="IPR001296">
    <property type="entry name" value="Glyco_trans_1"/>
</dbReference>
<dbReference type="EMBL" id="JACDUT010000003">
    <property type="protein sequence ID" value="MBA2874603.1"/>
    <property type="molecule type" value="Genomic_DNA"/>
</dbReference>
<evidence type="ECO:0000256" key="1">
    <source>
        <dbReference type="ARBA" id="ARBA00022679"/>
    </source>
</evidence>
<gene>
    <name evidence="4" type="ORF">HNR31_001373</name>
</gene>
<keyword evidence="1 4" id="KW-0808">Transferase</keyword>
<dbReference type="PANTHER" id="PTHR46401:SF2">
    <property type="entry name" value="GLYCOSYLTRANSFERASE WBBK-RELATED"/>
    <property type="match status" value="1"/>
</dbReference>
<dbReference type="Proteomes" id="UP000523087">
    <property type="component" value="Unassembled WGS sequence"/>
</dbReference>
<dbReference type="AlphaFoldDB" id="A0A7V9Z633"/>
<dbReference type="GO" id="GO:0016757">
    <property type="term" value="F:glycosyltransferase activity"/>
    <property type="evidence" value="ECO:0007669"/>
    <property type="project" value="InterPro"/>
</dbReference>
<protein>
    <submittedName>
        <fullName evidence="4">Glycosyltransferase involved in cell wall biosynthesis</fullName>
    </submittedName>
</protein>
<dbReference type="Pfam" id="PF13439">
    <property type="entry name" value="Glyco_transf_4"/>
    <property type="match status" value="1"/>
</dbReference>
<reference evidence="4 5" key="1">
    <citation type="submission" date="2020-07" db="EMBL/GenBank/DDBJ databases">
        <title>Genomic Encyclopedia of Type Strains, Phase IV (KMG-IV): sequencing the most valuable type-strain genomes for metagenomic binning, comparative biology and taxonomic classification.</title>
        <authorList>
            <person name="Goeker M."/>
        </authorList>
    </citation>
    <scope>NUCLEOTIDE SEQUENCE [LARGE SCALE GENOMIC DNA]</scope>
    <source>
        <strain evidence="4 5">DSM 15730</strain>
    </source>
</reference>
<accession>A0A7V9Z633</accession>
<sequence>MSAKKVLVLSNMYPTEKAKSFGIFVKNQVEALRERGLEVDVIAVTNPSMDKLNVIMKYLHWLLKTLVHLLVKGRKYDVVHAHYVFPTGMLGLLYKKLWNVRLIVTAHGGDIDRMANKSRRIRQWTKTILHEADHVIAVGQKLYEQIHEDFDVPKENISVINMGVNRNIFRPIEKALARKQCGINEQMIPILYVGNVIRQKGLIELIEAFSKLKKENPNVCLYIIGAKKDASFYHELLQKIEENNVQDVFIYDAMNQSEVAVWMSAAEVFVLPSHLEGFGLVALEAMSCHTPVVGSDVGGLSYLLRDGAGILIEPHNVQSLYEGIKRVINDAEVGKQLIQKGEIRAQENDQQYLIEKVVQLYSPPEGMNYA</sequence>
<dbReference type="InterPro" id="IPR028098">
    <property type="entry name" value="Glyco_trans_4-like_N"/>
</dbReference>
<dbReference type="PANTHER" id="PTHR46401">
    <property type="entry name" value="GLYCOSYLTRANSFERASE WBBK-RELATED"/>
    <property type="match status" value="1"/>
</dbReference>
<comment type="caution">
    <text evidence="4">The sequence shown here is derived from an EMBL/GenBank/DDBJ whole genome shotgun (WGS) entry which is preliminary data.</text>
</comment>
<organism evidence="4 5">
    <name type="scientific">Thermaerobacillus caldiproteolyticus</name>
    <dbReference type="NCBI Taxonomy" id="247480"/>
    <lineage>
        <taxon>Bacteria</taxon>
        <taxon>Bacillati</taxon>
        <taxon>Bacillota</taxon>
        <taxon>Bacilli</taxon>
        <taxon>Bacillales</taxon>
        <taxon>Anoxybacillaceae</taxon>
        <taxon>Thermaerobacillus</taxon>
    </lineage>
</organism>
<dbReference type="Gene3D" id="3.40.50.2000">
    <property type="entry name" value="Glycogen Phosphorylase B"/>
    <property type="match status" value="2"/>
</dbReference>
<feature type="domain" description="Glycosyltransferase subfamily 4-like N-terminal" evidence="3">
    <location>
        <begin position="24"/>
        <end position="165"/>
    </location>
</feature>
<dbReference type="SUPFAM" id="SSF53756">
    <property type="entry name" value="UDP-Glycosyltransferase/glycogen phosphorylase"/>
    <property type="match status" value="1"/>
</dbReference>
<evidence type="ECO:0000259" key="3">
    <source>
        <dbReference type="Pfam" id="PF13439"/>
    </source>
</evidence>
<name>A0A7V9Z633_9BACL</name>
<feature type="domain" description="Glycosyl transferase family 1" evidence="2">
    <location>
        <begin position="177"/>
        <end position="342"/>
    </location>
</feature>
<dbReference type="GO" id="GO:0009103">
    <property type="term" value="P:lipopolysaccharide biosynthetic process"/>
    <property type="evidence" value="ECO:0007669"/>
    <property type="project" value="TreeGrafter"/>
</dbReference>
<dbReference type="RefSeq" id="WP_258561025.1">
    <property type="nucleotide sequence ID" value="NZ_JACDUT010000003.1"/>
</dbReference>
<dbReference type="Pfam" id="PF00534">
    <property type="entry name" value="Glycos_transf_1"/>
    <property type="match status" value="1"/>
</dbReference>
<evidence type="ECO:0000259" key="2">
    <source>
        <dbReference type="Pfam" id="PF00534"/>
    </source>
</evidence>
<evidence type="ECO:0000313" key="5">
    <source>
        <dbReference type="Proteomes" id="UP000523087"/>
    </source>
</evidence>
<proteinExistence type="predicted"/>
<evidence type="ECO:0000313" key="4">
    <source>
        <dbReference type="EMBL" id="MBA2874603.1"/>
    </source>
</evidence>
<keyword evidence="5" id="KW-1185">Reference proteome</keyword>